<evidence type="ECO:0000256" key="1">
    <source>
        <dbReference type="SAM" id="SignalP"/>
    </source>
</evidence>
<sequence length="214" mass="22992">MTRQQSVWVSALMLIASVTAMSVPFASTANAGEREFNATYSVNDDTAFKLEFGVGSVTFERSSDDSIEVEMIAKPSEKKWFGKANLEAVELNAEQDGDRLVLTVPEQDGVTLQWVIRVPRIAELNVDLGVGQIAGDVYASDMDINLGIGDIDLEVYGDVDSVKTDVGIGDTHVSGAEENSNDRAFISASSRAKGKGDARINIDTGIGDITVRIK</sequence>
<dbReference type="STRING" id="1122124.GCA_000423165_01054"/>
<feature type="signal peptide" evidence="1">
    <location>
        <begin position="1"/>
        <end position="31"/>
    </location>
</feature>
<keyword evidence="1" id="KW-0732">Signal</keyword>
<organism evidence="2 3">
    <name type="scientific">Pseudidiomarina sediminum</name>
    <dbReference type="NCBI Taxonomy" id="431675"/>
    <lineage>
        <taxon>Bacteria</taxon>
        <taxon>Pseudomonadati</taxon>
        <taxon>Pseudomonadota</taxon>
        <taxon>Gammaproteobacteria</taxon>
        <taxon>Alteromonadales</taxon>
        <taxon>Idiomarinaceae</taxon>
        <taxon>Pseudidiomarina</taxon>
    </lineage>
</organism>
<dbReference type="EMBL" id="PIQE01000001">
    <property type="protein sequence ID" value="RUO74104.1"/>
    <property type="molecule type" value="Genomic_DNA"/>
</dbReference>
<gene>
    <name evidence="2" type="ORF">CWI80_01720</name>
</gene>
<reference evidence="3" key="1">
    <citation type="journal article" date="2018" name="Front. Microbiol.">
        <title>Genome-Based Analysis Reveals the Taxonomy and Diversity of the Family Idiomarinaceae.</title>
        <authorList>
            <person name="Liu Y."/>
            <person name="Lai Q."/>
            <person name="Shao Z."/>
        </authorList>
    </citation>
    <scope>NUCLEOTIDE SEQUENCE [LARGE SCALE GENOMIC DNA]</scope>
    <source>
        <strain evidence="3">c121</strain>
    </source>
</reference>
<evidence type="ECO:0000313" key="2">
    <source>
        <dbReference type="EMBL" id="RUO74104.1"/>
    </source>
</evidence>
<dbReference type="Proteomes" id="UP000287022">
    <property type="component" value="Unassembled WGS sequence"/>
</dbReference>
<dbReference type="RefSeq" id="WP_026862030.1">
    <property type="nucleotide sequence ID" value="NZ_PIQE01000001.1"/>
</dbReference>
<evidence type="ECO:0000313" key="3">
    <source>
        <dbReference type="Proteomes" id="UP000287022"/>
    </source>
</evidence>
<proteinExistence type="predicted"/>
<keyword evidence="3" id="KW-1185">Reference proteome</keyword>
<feature type="chain" id="PRO_5019322898" description="Adhesin domain-containing protein" evidence="1">
    <location>
        <begin position="32"/>
        <end position="214"/>
    </location>
</feature>
<accession>A0A432Z898</accession>
<protein>
    <recommendedName>
        <fullName evidence="4">Adhesin domain-containing protein</fullName>
    </recommendedName>
</protein>
<evidence type="ECO:0008006" key="4">
    <source>
        <dbReference type="Google" id="ProtNLM"/>
    </source>
</evidence>
<dbReference type="AlphaFoldDB" id="A0A432Z898"/>
<name>A0A432Z898_9GAMM</name>
<comment type="caution">
    <text evidence="2">The sequence shown here is derived from an EMBL/GenBank/DDBJ whole genome shotgun (WGS) entry which is preliminary data.</text>
</comment>